<sequence>MKKKYYILLAGICLYGTGCTTKPAVLSRYLSTEKNVQFLVDKGKSHWEKRINPKDAERARLFLSKAYYQNPNNGEVSALYSRVCFFIGYYLEEDPDKSDSLFIEGMGTTWDFIISTEAYQEGYALTEGDSIVKMISGIENTPQEIIPVLYWWVANYSRFLLTKPVMERIGKREIIETALHRILALNPNFFYHGANRIFGGIYARLPGVELSHSENNFEKSIAGSPNYLGTYVMRAQYFHTKSGNREKFVQDLQFVLQADPTLLPEVSPENLLEQEKARRLLAKKSALFE</sequence>
<dbReference type="InterPro" id="IPR038537">
    <property type="entry name" value="TatT_sf"/>
</dbReference>
<proteinExistence type="predicted"/>
<dbReference type="Pfam" id="PF16811">
    <property type="entry name" value="TAtT"/>
    <property type="match status" value="1"/>
</dbReference>
<reference evidence="1" key="1">
    <citation type="submission" date="2015-10" db="EMBL/GenBank/DDBJ databases">
        <authorList>
            <person name="Gilbert D.G."/>
        </authorList>
    </citation>
    <scope>NUCLEOTIDE SEQUENCE</scope>
</reference>
<name>A0A160VG92_9ZZZZ</name>
<protein>
    <submittedName>
        <fullName evidence="1">Uncharacterized protein</fullName>
    </submittedName>
</protein>
<dbReference type="EMBL" id="FAXC01000234">
    <property type="protein sequence ID" value="CUV09392.1"/>
    <property type="molecule type" value="Genomic_DNA"/>
</dbReference>
<dbReference type="AlphaFoldDB" id="A0A160VG92"/>
<dbReference type="Gene3D" id="1.25.40.920">
    <property type="entry name" value="TRAP transporter T-component"/>
    <property type="match status" value="1"/>
</dbReference>
<accession>A0A160VG92</accession>
<dbReference type="InterPro" id="IPR031823">
    <property type="entry name" value="TatT"/>
</dbReference>
<gene>
    <name evidence="1" type="ORF">MGWOODY_Mmi1311</name>
</gene>
<organism evidence="1">
    <name type="scientific">hydrothermal vent metagenome</name>
    <dbReference type="NCBI Taxonomy" id="652676"/>
    <lineage>
        <taxon>unclassified sequences</taxon>
        <taxon>metagenomes</taxon>
        <taxon>ecological metagenomes</taxon>
    </lineage>
</organism>
<evidence type="ECO:0000313" key="1">
    <source>
        <dbReference type="EMBL" id="CUV09392.1"/>
    </source>
</evidence>